<feature type="transmembrane region" description="Helical" evidence="1">
    <location>
        <begin position="99"/>
        <end position="115"/>
    </location>
</feature>
<dbReference type="OrthoDB" id="7949938at2"/>
<evidence type="ECO:0008006" key="4">
    <source>
        <dbReference type="Google" id="ProtNLM"/>
    </source>
</evidence>
<feature type="transmembrane region" description="Helical" evidence="1">
    <location>
        <begin position="59"/>
        <end position="78"/>
    </location>
</feature>
<sequence length="147" mass="15690">MNALFPQIAALLGFEIEAITDRAKRLTVAYGIIGLFGVIAFVFLLVAGFLALADWLGPIYAALILAGSFLLLALATFLGTRIGEGERRRREAERRRANQTSAAVTTAAMTALPVVMSSPTARIIALPVVALGVYYLLRGGSTPPKRD</sequence>
<evidence type="ECO:0000256" key="1">
    <source>
        <dbReference type="SAM" id="Phobius"/>
    </source>
</evidence>
<dbReference type="EMBL" id="FQVC01000003">
    <property type="protein sequence ID" value="SHE82978.1"/>
    <property type="molecule type" value="Genomic_DNA"/>
</dbReference>
<evidence type="ECO:0000313" key="3">
    <source>
        <dbReference type="Proteomes" id="UP000184533"/>
    </source>
</evidence>
<keyword evidence="1" id="KW-0472">Membrane</keyword>
<evidence type="ECO:0000313" key="2">
    <source>
        <dbReference type="EMBL" id="SHE82978.1"/>
    </source>
</evidence>
<dbReference type="Proteomes" id="UP000184533">
    <property type="component" value="Unassembled WGS sequence"/>
</dbReference>
<dbReference type="AlphaFoldDB" id="A0A1M4WP47"/>
<name>A0A1M4WP47_9HYPH</name>
<proteinExistence type="predicted"/>
<organism evidence="2 3">
    <name type="scientific">Devosia limi DSM 17137</name>
    <dbReference type="NCBI Taxonomy" id="1121477"/>
    <lineage>
        <taxon>Bacteria</taxon>
        <taxon>Pseudomonadati</taxon>
        <taxon>Pseudomonadota</taxon>
        <taxon>Alphaproteobacteria</taxon>
        <taxon>Hyphomicrobiales</taxon>
        <taxon>Devosiaceae</taxon>
        <taxon>Devosia</taxon>
    </lineage>
</organism>
<dbReference type="RefSeq" id="WP_052950570.1">
    <property type="nucleotide sequence ID" value="NZ_FQVC01000003.1"/>
</dbReference>
<feature type="transmembrane region" description="Helical" evidence="1">
    <location>
        <begin position="121"/>
        <end position="137"/>
    </location>
</feature>
<gene>
    <name evidence="2" type="ORF">SAMN02745223_01157</name>
</gene>
<accession>A0A1M4WP47</accession>
<reference evidence="2 3" key="1">
    <citation type="submission" date="2016-11" db="EMBL/GenBank/DDBJ databases">
        <authorList>
            <person name="Jaros S."/>
            <person name="Januszkiewicz K."/>
            <person name="Wedrychowicz H."/>
        </authorList>
    </citation>
    <scope>NUCLEOTIDE SEQUENCE [LARGE SCALE GENOMIC DNA]</scope>
    <source>
        <strain evidence="2 3">DSM 17137</strain>
    </source>
</reference>
<keyword evidence="1" id="KW-1133">Transmembrane helix</keyword>
<keyword evidence="1" id="KW-0812">Transmembrane</keyword>
<feature type="transmembrane region" description="Helical" evidence="1">
    <location>
        <begin position="28"/>
        <end position="53"/>
    </location>
</feature>
<protein>
    <recommendedName>
        <fullName evidence="4">Holin-X, holin superfamily III</fullName>
    </recommendedName>
</protein>